<dbReference type="PANTHER" id="PTHR43537">
    <property type="entry name" value="TRANSCRIPTIONAL REGULATOR, GNTR FAMILY"/>
    <property type="match status" value="1"/>
</dbReference>
<protein>
    <submittedName>
        <fullName evidence="5">FCD domain-containing protein</fullName>
    </submittedName>
</protein>
<reference evidence="5 6" key="1">
    <citation type="submission" date="2018-05" db="EMBL/GenBank/DDBJ databases">
        <title>Whole genome sequence of Pseudomonas putida JBC17.</title>
        <authorList>
            <person name="Lee Y.H."/>
            <person name="David K."/>
        </authorList>
    </citation>
    <scope>NUCLEOTIDE SEQUENCE [LARGE SCALE GENOMIC DNA]</scope>
    <source>
        <strain evidence="5 6">JBC17</strain>
    </source>
</reference>
<dbReference type="InterPro" id="IPR036388">
    <property type="entry name" value="WH-like_DNA-bd_sf"/>
</dbReference>
<dbReference type="InterPro" id="IPR000524">
    <property type="entry name" value="Tscrpt_reg_HTH_GntR"/>
</dbReference>
<keyword evidence="2" id="KW-0238">DNA-binding</keyword>
<feature type="domain" description="GntR C-terminal" evidence="4">
    <location>
        <begin position="90"/>
        <end position="208"/>
    </location>
</feature>
<dbReference type="GO" id="GO:0003700">
    <property type="term" value="F:DNA-binding transcription factor activity"/>
    <property type="evidence" value="ECO:0007669"/>
    <property type="project" value="InterPro"/>
</dbReference>
<dbReference type="OrthoDB" id="5243844at2"/>
<dbReference type="Gene3D" id="1.10.10.10">
    <property type="entry name" value="Winged helix-like DNA-binding domain superfamily/Winged helix DNA-binding domain"/>
    <property type="match status" value="1"/>
</dbReference>
<dbReference type="InterPro" id="IPR008920">
    <property type="entry name" value="TF_FadR/GntR_C"/>
</dbReference>
<dbReference type="SUPFAM" id="SSF48008">
    <property type="entry name" value="GntR ligand-binding domain-like"/>
    <property type="match status" value="1"/>
</dbReference>
<gene>
    <name evidence="5" type="ORF">DKY63_00665</name>
</gene>
<evidence type="ECO:0000313" key="5">
    <source>
        <dbReference type="EMBL" id="AWY38489.1"/>
    </source>
</evidence>
<dbReference type="Pfam" id="PF00392">
    <property type="entry name" value="GntR"/>
    <property type="match status" value="1"/>
</dbReference>
<organism evidence="5 6">
    <name type="scientific">Pseudomonas putida</name>
    <name type="common">Arthrobacter siderocapsulatus</name>
    <dbReference type="NCBI Taxonomy" id="303"/>
    <lineage>
        <taxon>Bacteria</taxon>
        <taxon>Pseudomonadati</taxon>
        <taxon>Pseudomonadota</taxon>
        <taxon>Gammaproteobacteria</taxon>
        <taxon>Pseudomonadales</taxon>
        <taxon>Pseudomonadaceae</taxon>
        <taxon>Pseudomonas</taxon>
    </lineage>
</organism>
<evidence type="ECO:0000256" key="1">
    <source>
        <dbReference type="ARBA" id="ARBA00023015"/>
    </source>
</evidence>
<dbReference type="SUPFAM" id="SSF46785">
    <property type="entry name" value="Winged helix' DNA-binding domain"/>
    <property type="match status" value="1"/>
</dbReference>
<dbReference type="Proteomes" id="UP000250299">
    <property type="component" value="Chromosome"/>
</dbReference>
<sequence>MNSFASPQTLVDLPFPLPADDLYSRLFDAILEQRLQPHSRFTEDSLGQMFGVRRSEIRSVLTRLSHQHIIILRPNHRPRVAAPNAEQTRQTLHARRLAETTLVRLACQRPQDFTRLREIIQSQRHCVERGQALRLAGAFHLQLAELAGNAPLTHFLESLVPLTSLAIAQMDAQVEGYCDWRVQEGIVEAVERQDAAMAVSLLSRHLDQLEGMLLRQTRAAS</sequence>
<dbReference type="RefSeq" id="WP_110962308.1">
    <property type="nucleotide sequence ID" value="NZ_CP029693.1"/>
</dbReference>
<dbReference type="Gene3D" id="1.20.120.530">
    <property type="entry name" value="GntR ligand-binding domain-like"/>
    <property type="match status" value="1"/>
</dbReference>
<accession>A0A2Z4RCB7</accession>
<dbReference type="EMBL" id="CP029693">
    <property type="protein sequence ID" value="AWY38489.1"/>
    <property type="molecule type" value="Genomic_DNA"/>
</dbReference>
<dbReference type="InterPro" id="IPR036390">
    <property type="entry name" value="WH_DNA-bd_sf"/>
</dbReference>
<keyword evidence="1" id="KW-0805">Transcription regulation</keyword>
<dbReference type="AlphaFoldDB" id="A0A2Z4RCB7"/>
<dbReference type="InterPro" id="IPR011711">
    <property type="entry name" value="GntR_C"/>
</dbReference>
<name>A0A2Z4RCB7_PSEPU</name>
<dbReference type="GO" id="GO:0003677">
    <property type="term" value="F:DNA binding"/>
    <property type="evidence" value="ECO:0007669"/>
    <property type="project" value="UniProtKB-KW"/>
</dbReference>
<evidence type="ECO:0000256" key="3">
    <source>
        <dbReference type="ARBA" id="ARBA00023163"/>
    </source>
</evidence>
<evidence type="ECO:0000256" key="2">
    <source>
        <dbReference type="ARBA" id="ARBA00023125"/>
    </source>
</evidence>
<dbReference type="SMART" id="SM00895">
    <property type="entry name" value="FCD"/>
    <property type="match status" value="1"/>
</dbReference>
<keyword evidence="3" id="KW-0804">Transcription</keyword>
<evidence type="ECO:0000259" key="4">
    <source>
        <dbReference type="SMART" id="SM00895"/>
    </source>
</evidence>
<proteinExistence type="predicted"/>
<dbReference type="PANTHER" id="PTHR43537:SF53">
    <property type="entry name" value="HTH-TYPE TRANSCRIPTIONAL REPRESSOR NANR"/>
    <property type="match status" value="1"/>
</dbReference>
<evidence type="ECO:0000313" key="6">
    <source>
        <dbReference type="Proteomes" id="UP000250299"/>
    </source>
</evidence>
<dbReference type="Pfam" id="PF07729">
    <property type="entry name" value="FCD"/>
    <property type="match status" value="1"/>
</dbReference>